<organism evidence="2 3">
    <name type="scientific">Tunturiibacter lichenicola</name>
    <dbReference type="NCBI Taxonomy" id="2051959"/>
    <lineage>
        <taxon>Bacteria</taxon>
        <taxon>Pseudomonadati</taxon>
        <taxon>Acidobacteriota</taxon>
        <taxon>Terriglobia</taxon>
        <taxon>Terriglobales</taxon>
        <taxon>Acidobacteriaceae</taxon>
        <taxon>Tunturiibacter</taxon>
    </lineage>
</organism>
<proteinExistence type="predicted"/>
<sequence length="114" mass="12594">MHISLSSPTMAAFPDFWAGRLPHCVFRGLLSVHSRYGLHTCQVTYMTLYTGGFSRFVTSTTAPIATGWSDLAGRDSHPLRNRAFARRTKNRTLRKPEKNSGGLESKGVEQSPPG</sequence>
<evidence type="ECO:0000256" key="1">
    <source>
        <dbReference type="SAM" id="MobiDB-lite"/>
    </source>
</evidence>
<comment type="caution">
    <text evidence="2">The sequence shown here is derived from an EMBL/GenBank/DDBJ whole genome shotgun (WGS) entry which is preliminary data.</text>
</comment>
<protein>
    <submittedName>
        <fullName evidence="2">Uncharacterized protein</fullName>
    </submittedName>
</protein>
<evidence type="ECO:0000313" key="3">
    <source>
        <dbReference type="Proteomes" id="UP000534186"/>
    </source>
</evidence>
<feature type="region of interest" description="Disordered" evidence="1">
    <location>
        <begin position="79"/>
        <end position="114"/>
    </location>
</feature>
<dbReference type="EMBL" id="JACCCV010000003">
    <property type="protein sequence ID" value="NYF54122.1"/>
    <property type="molecule type" value="Genomic_DNA"/>
</dbReference>
<gene>
    <name evidence="2" type="ORF">HDF12_004544</name>
</gene>
<reference evidence="2 3" key="1">
    <citation type="submission" date="2020-07" db="EMBL/GenBank/DDBJ databases">
        <title>Genomic Encyclopedia of Type Strains, Phase IV (KMG-V): Genome sequencing to study the core and pangenomes of soil and plant-associated prokaryotes.</title>
        <authorList>
            <person name="Whitman W."/>
        </authorList>
    </citation>
    <scope>NUCLEOTIDE SEQUENCE [LARGE SCALE GENOMIC DNA]</scope>
    <source>
        <strain evidence="2 3">M8UP30</strain>
    </source>
</reference>
<feature type="compositionally biased region" description="Basic residues" evidence="1">
    <location>
        <begin position="79"/>
        <end position="93"/>
    </location>
</feature>
<name>A0A7Y9NRR3_9BACT</name>
<dbReference type="AlphaFoldDB" id="A0A7Y9NRR3"/>
<evidence type="ECO:0000313" key="2">
    <source>
        <dbReference type="EMBL" id="NYF54122.1"/>
    </source>
</evidence>
<dbReference type="Proteomes" id="UP000534186">
    <property type="component" value="Unassembled WGS sequence"/>
</dbReference>
<accession>A0A7Y9NRR3</accession>